<evidence type="ECO:0000313" key="2">
    <source>
        <dbReference type="EMBL" id="KAG7375750.1"/>
    </source>
</evidence>
<reference evidence="2" key="1">
    <citation type="submission" date="2021-02" db="EMBL/GenBank/DDBJ databases">
        <authorList>
            <person name="Palmer J.M."/>
        </authorList>
    </citation>
    <scope>NUCLEOTIDE SEQUENCE</scope>
    <source>
        <strain evidence="2">SCRP734</strain>
    </source>
</reference>
<dbReference type="EMBL" id="JAGDFM010000948">
    <property type="protein sequence ID" value="KAG7375750.1"/>
    <property type="molecule type" value="Genomic_DNA"/>
</dbReference>
<accession>A0A8T1V643</accession>
<proteinExistence type="predicted"/>
<name>A0A8T1V643_9STRA</name>
<keyword evidence="3" id="KW-1185">Reference proteome</keyword>
<gene>
    <name evidence="2" type="ORF">PHYPSEUDO_015353</name>
</gene>
<dbReference type="AlphaFoldDB" id="A0A8T1V643"/>
<sequence>MLQMLKACSRTRCASKLRSRDLVAVGEEDDEMSNSKVGVRWTAALGLDPVVPKQPQDAEKKKKKKKGEERSPPPTTMLVAVGTSLDVQDGLRKLGTDM</sequence>
<evidence type="ECO:0000313" key="3">
    <source>
        <dbReference type="Proteomes" id="UP000694044"/>
    </source>
</evidence>
<feature type="compositionally biased region" description="Basic and acidic residues" evidence="1">
    <location>
        <begin position="56"/>
        <end position="71"/>
    </location>
</feature>
<feature type="region of interest" description="Disordered" evidence="1">
    <location>
        <begin position="46"/>
        <end position="78"/>
    </location>
</feature>
<evidence type="ECO:0000256" key="1">
    <source>
        <dbReference type="SAM" id="MobiDB-lite"/>
    </source>
</evidence>
<protein>
    <submittedName>
        <fullName evidence="2">Uncharacterized protein</fullName>
    </submittedName>
</protein>
<dbReference type="Proteomes" id="UP000694044">
    <property type="component" value="Unassembled WGS sequence"/>
</dbReference>
<organism evidence="2 3">
    <name type="scientific">Phytophthora pseudosyringae</name>
    <dbReference type="NCBI Taxonomy" id="221518"/>
    <lineage>
        <taxon>Eukaryota</taxon>
        <taxon>Sar</taxon>
        <taxon>Stramenopiles</taxon>
        <taxon>Oomycota</taxon>
        <taxon>Peronosporomycetes</taxon>
        <taxon>Peronosporales</taxon>
        <taxon>Peronosporaceae</taxon>
        <taxon>Phytophthora</taxon>
    </lineage>
</organism>
<comment type="caution">
    <text evidence="2">The sequence shown here is derived from an EMBL/GenBank/DDBJ whole genome shotgun (WGS) entry which is preliminary data.</text>
</comment>